<dbReference type="EMBL" id="JAAGLQ010000746">
    <property type="protein sequence ID" value="NEA20704.1"/>
    <property type="molecule type" value="Genomic_DNA"/>
</dbReference>
<dbReference type="Gene3D" id="3.30.428.10">
    <property type="entry name" value="HIT-like"/>
    <property type="match status" value="1"/>
</dbReference>
<reference evidence="3 4" key="1">
    <citation type="submission" date="2020-01" db="EMBL/GenBank/DDBJ databases">
        <title>Insect and environment-associated Actinomycetes.</title>
        <authorList>
            <person name="Currrie C."/>
            <person name="Chevrette M."/>
            <person name="Carlson C."/>
            <person name="Stubbendieck R."/>
            <person name="Wendt-Pienkowski E."/>
        </authorList>
    </citation>
    <scope>NUCLEOTIDE SEQUENCE [LARGE SCALE GENOMIC DNA]</scope>
    <source>
        <strain evidence="3 4">SID11342</strain>
    </source>
</reference>
<dbReference type="PROSITE" id="PS51084">
    <property type="entry name" value="HIT_2"/>
    <property type="match status" value="1"/>
</dbReference>
<sequence length="148" mass="16303">MCGNDWTADDIGWGLLLHRGEVSQSYLWRSGQVRGYSITIVTARHVAEPTELTGDEAAAFWRDTLALGRALETHYQPLKMDYLLLGNAIPHAHHHVVPRREAGADPAPGGPLPFDVLDFGRQDEAQLQADARALRRLMDGAGRPEAGR</sequence>
<dbReference type="SUPFAM" id="SSF54197">
    <property type="entry name" value="HIT-like"/>
    <property type="match status" value="1"/>
</dbReference>
<comment type="caution">
    <text evidence="3">The sequence shown here is derived from an EMBL/GenBank/DDBJ whole genome shotgun (WGS) entry which is preliminary data.</text>
</comment>
<dbReference type="InterPro" id="IPR011146">
    <property type="entry name" value="HIT-like"/>
</dbReference>
<evidence type="ECO:0000313" key="4">
    <source>
        <dbReference type="Proteomes" id="UP000471293"/>
    </source>
</evidence>
<organism evidence="3 4">
    <name type="scientific">Streptomyces halstedii</name>
    <dbReference type="NCBI Taxonomy" id="1944"/>
    <lineage>
        <taxon>Bacteria</taxon>
        <taxon>Bacillati</taxon>
        <taxon>Actinomycetota</taxon>
        <taxon>Actinomycetes</taxon>
        <taxon>Kitasatosporales</taxon>
        <taxon>Streptomycetaceae</taxon>
        <taxon>Streptomyces</taxon>
    </lineage>
</organism>
<proteinExistence type="predicted"/>
<protein>
    <submittedName>
        <fullName evidence="3">Histidine triad (HIT) protein</fullName>
    </submittedName>
</protein>
<dbReference type="Pfam" id="PF01230">
    <property type="entry name" value="HIT"/>
    <property type="match status" value="1"/>
</dbReference>
<dbReference type="GO" id="GO:0003824">
    <property type="term" value="F:catalytic activity"/>
    <property type="evidence" value="ECO:0007669"/>
    <property type="project" value="InterPro"/>
</dbReference>
<gene>
    <name evidence="3" type="ORF">G3I29_35760</name>
</gene>
<name>A0A6N9UAC8_STRHA</name>
<dbReference type="AlphaFoldDB" id="A0A6N9UAC8"/>
<accession>A0A6N9UAC8</accession>
<dbReference type="InterPro" id="IPR036265">
    <property type="entry name" value="HIT-like_sf"/>
</dbReference>
<dbReference type="Proteomes" id="UP000471293">
    <property type="component" value="Unassembled WGS sequence"/>
</dbReference>
<dbReference type="RefSeq" id="WP_164350643.1">
    <property type="nucleotide sequence ID" value="NZ_JAAGLQ010000746.1"/>
</dbReference>
<evidence type="ECO:0000313" key="3">
    <source>
        <dbReference type="EMBL" id="NEA20704.1"/>
    </source>
</evidence>
<evidence type="ECO:0000256" key="1">
    <source>
        <dbReference type="PROSITE-ProRule" id="PRU00464"/>
    </source>
</evidence>
<evidence type="ECO:0000259" key="2">
    <source>
        <dbReference type="PROSITE" id="PS51084"/>
    </source>
</evidence>
<feature type="short sequence motif" description="Histidine triad motif" evidence="1">
    <location>
        <begin position="91"/>
        <end position="95"/>
    </location>
</feature>
<feature type="domain" description="HIT" evidence="2">
    <location>
        <begin position="35"/>
        <end position="108"/>
    </location>
</feature>